<dbReference type="SMART" id="SM00342">
    <property type="entry name" value="HTH_ARAC"/>
    <property type="match status" value="1"/>
</dbReference>
<name>A0ABT8WHD6_9FLAO</name>
<evidence type="ECO:0000256" key="3">
    <source>
        <dbReference type="ARBA" id="ARBA00023163"/>
    </source>
</evidence>
<dbReference type="Proteomes" id="UP001176883">
    <property type="component" value="Unassembled WGS sequence"/>
</dbReference>
<feature type="domain" description="HTH araC/xylS-type" evidence="4">
    <location>
        <begin position="37"/>
        <end position="145"/>
    </location>
</feature>
<reference evidence="5" key="1">
    <citation type="submission" date="2023-07" db="EMBL/GenBank/DDBJ databases">
        <title>Two novel species in the genus Flavivirga.</title>
        <authorList>
            <person name="Kwon K."/>
        </authorList>
    </citation>
    <scope>NUCLEOTIDE SEQUENCE</scope>
    <source>
        <strain evidence="5">KCTC 52353</strain>
    </source>
</reference>
<accession>A0ABT8WHD6</accession>
<evidence type="ECO:0000259" key="4">
    <source>
        <dbReference type="PROSITE" id="PS01124"/>
    </source>
</evidence>
<dbReference type="PROSITE" id="PS01124">
    <property type="entry name" value="HTH_ARAC_FAMILY_2"/>
    <property type="match status" value="1"/>
</dbReference>
<dbReference type="SUPFAM" id="SSF46689">
    <property type="entry name" value="Homeodomain-like"/>
    <property type="match status" value="1"/>
</dbReference>
<comment type="caution">
    <text evidence="5">The sequence shown here is derived from an EMBL/GenBank/DDBJ whole genome shotgun (WGS) entry which is preliminary data.</text>
</comment>
<evidence type="ECO:0000256" key="1">
    <source>
        <dbReference type="ARBA" id="ARBA00023015"/>
    </source>
</evidence>
<dbReference type="InterPro" id="IPR009057">
    <property type="entry name" value="Homeodomain-like_sf"/>
</dbReference>
<keyword evidence="2" id="KW-0238">DNA-binding</keyword>
<dbReference type="PANTHER" id="PTHR43280">
    <property type="entry name" value="ARAC-FAMILY TRANSCRIPTIONAL REGULATOR"/>
    <property type="match status" value="1"/>
</dbReference>
<evidence type="ECO:0000256" key="2">
    <source>
        <dbReference type="ARBA" id="ARBA00023125"/>
    </source>
</evidence>
<dbReference type="Gene3D" id="1.10.10.60">
    <property type="entry name" value="Homeodomain-like"/>
    <property type="match status" value="2"/>
</dbReference>
<protein>
    <submittedName>
        <fullName evidence="5">Helix-turn-helix domain-containing protein</fullName>
    </submittedName>
</protein>
<evidence type="ECO:0000313" key="6">
    <source>
        <dbReference type="Proteomes" id="UP001176883"/>
    </source>
</evidence>
<organism evidence="5 6">
    <name type="scientific">Flavivirga aquimarina</name>
    <dbReference type="NCBI Taxonomy" id="2027862"/>
    <lineage>
        <taxon>Bacteria</taxon>
        <taxon>Pseudomonadati</taxon>
        <taxon>Bacteroidota</taxon>
        <taxon>Flavobacteriia</taxon>
        <taxon>Flavobacteriales</taxon>
        <taxon>Flavobacteriaceae</taxon>
        <taxon>Flavivirga</taxon>
    </lineage>
</organism>
<dbReference type="PANTHER" id="PTHR43280:SF29">
    <property type="entry name" value="ARAC-FAMILY TRANSCRIPTIONAL REGULATOR"/>
    <property type="match status" value="1"/>
</dbReference>
<proteinExistence type="predicted"/>
<dbReference type="Pfam" id="PF12833">
    <property type="entry name" value="HTH_18"/>
    <property type="match status" value="1"/>
</dbReference>
<dbReference type="InterPro" id="IPR018060">
    <property type="entry name" value="HTH_AraC"/>
</dbReference>
<keyword evidence="3" id="KW-0804">Transcription</keyword>
<sequence length="147" mass="16997">MFLIYFSIILGKALLSSHFGEVFKKPKSPSLSQDEYSNLNIQLEQHMNTQKPFLQFGLTLSELASELNIKERLLSQFINSHYNATFQDYVNVFRIEEAKKLIEQSKDSGKTILEIVYESGFNSKSAFNFAFKKHTQTTPTQYKKGLR</sequence>
<evidence type="ECO:0000313" key="5">
    <source>
        <dbReference type="EMBL" id="MDO5972528.1"/>
    </source>
</evidence>
<dbReference type="EMBL" id="JAUOEK010000184">
    <property type="protein sequence ID" value="MDO5972528.1"/>
    <property type="molecule type" value="Genomic_DNA"/>
</dbReference>
<keyword evidence="1" id="KW-0805">Transcription regulation</keyword>
<gene>
    <name evidence="5" type="ORF">Q4Q35_22225</name>
</gene>
<keyword evidence="6" id="KW-1185">Reference proteome</keyword>
<dbReference type="RefSeq" id="WP_303280273.1">
    <property type="nucleotide sequence ID" value="NZ_JAUOEK010000184.1"/>
</dbReference>